<evidence type="ECO:0000256" key="1">
    <source>
        <dbReference type="SAM" id="MobiDB-lite"/>
    </source>
</evidence>
<dbReference type="STRING" id="3750.A0A498KMV2"/>
<dbReference type="AlphaFoldDB" id="A0A498KMV2"/>
<dbReference type="Proteomes" id="UP000290289">
    <property type="component" value="Chromosome 1"/>
</dbReference>
<feature type="compositionally biased region" description="Basic and acidic residues" evidence="1">
    <location>
        <begin position="109"/>
        <end position="120"/>
    </location>
</feature>
<feature type="region of interest" description="Disordered" evidence="1">
    <location>
        <begin position="109"/>
        <end position="132"/>
    </location>
</feature>
<name>A0A498KMV2_MALDO</name>
<sequence length="132" mass="14633">MRSLPQPHRNGGNHPFTVLLQKLRRFNWNKQVCSGNECNNGATLSLQRSSTHGSISRDLVAEALLNHEASYKVVKIGLRPDASKHSYEDLFGSSSNGDLSLTQCHSGIQKKDMQIDGQHEMEEEELSGGSEQ</sequence>
<keyword evidence="3" id="KW-1185">Reference proteome</keyword>
<comment type="caution">
    <text evidence="2">The sequence shown here is derived from an EMBL/GenBank/DDBJ whole genome shotgun (WGS) entry which is preliminary data.</text>
</comment>
<dbReference type="EMBL" id="RDQH01000327">
    <property type="protein sequence ID" value="RXI07754.1"/>
    <property type="molecule type" value="Genomic_DNA"/>
</dbReference>
<accession>A0A498KMV2</accession>
<reference evidence="2 3" key="1">
    <citation type="submission" date="2018-10" db="EMBL/GenBank/DDBJ databases">
        <title>A high-quality apple genome assembly.</title>
        <authorList>
            <person name="Hu J."/>
        </authorList>
    </citation>
    <scope>NUCLEOTIDE SEQUENCE [LARGE SCALE GENOMIC DNA]</scope>
    <source>
        <strain evidence="3">cv. HFTH1</strain>
        <tissue evidence="2">Young leaf</tissue>
    </source>
</reference>
<protein>
    <submittedName>
        <fullName evidence="2">Uncharacterized protein</fullName>
    </submittedName>
</protein>
<gene>
    <name evidence="2" type="ORF">DVH24_009785</name>
</gene>
<organism evidence="2 3">
    <name type="scientific">Malus domestica</name>
    <name type="common">Apple</name>
    <name type="synonym">Pyrus malus</name>
    <dbReference type="NCBI Taxonomy" id="3750"/>
    <lineage>
        <taxon>Eukaryota</taxon>
        <taxon>Viridiplantae</taxon>
        <taxon>Streptophyta</taxon>
        <taxon>Embryophyta</taxon>
        <taxon>Tracheophyta</taxon>
        <taxon>Spermatophyta</taxon>
        <taxon>Magnoliopsida</taxon>
        <taxon>eudicotyledons</taxon>
        <taxon>Gunneridae</taxon>
        <taxon>Pentapetalae</taxon>
        <taxon>rosids</taxon>
        <taxon>fabids</taxon>
        <taxon>Rosales</taxon>
        <taxon>Rosaceae</taxon>
        <taxon>Amygdaloideae</taxon>
        <taxon>Maleae</taxon>
        <taxon>Malus</taxon>
    </lineage>
</organism>
<evidence type="ECO:0000313" key="2">
    <source>
        <dbReference type="EMBL" id="RXI07754.1"/>
    </source>
</evidence>
<evidence type="ECO:0000313" key="3">
    <source>
        <dbReference type="Proteomes" id="UP000290289"/>
    </source>
</evidence>
<proteinExistence type="predicted"/>